<dbReference type="Proteomes" id="UP001215598">
    <property type="component" value="Unassembled WGS sequence"/>
</dbReference>
<sequence length="225" mass="24781">MSESSNEASFSSGPELRYSESCDVTGPSGLIADSLLSRISARRIDPDAIPINPSDPFTGRILASSIPPPHEVATLKRCFIHAEGFYHPKGESSELYGKKNPSAQFERIYEGAVLSILASFADPVPNDLSVVRVGGRPGRRLPSLLPVPIIGPDGSTPDMPYAVVFEDQLDSRGMQRREEPSRDAAHPQDFWYYQAVMPKQFNMPEMPDALSMPRIRLDFFGSVPM</sequence>
<keyword evidence="3" id="KW-1185">Reference proteome</keyword>
<comment type="caution">
    <text evidence="2">The sequence shown here is derived from an EMBL/GenBank/DDBJ whole genome shotgun (WGS) entry which is preliminary data.</text>
</comment>
<organism evidence="2 3">
    <name type="scientific">Mycena metata</name>
    <dbReference type="NCBI Taxonomy" id="1033252"/>
    <lineage>
        <taxon>Eukaryota</taxon>
        <taxon>Fungi</taxon>
        <taxon>Dikarya</taxon>
        <taxon>Basidiomycota</taxon>
        <taxon>Agaricomycotina</taxon>
        <taxon>Agaricomycetes</taxon>
        <taxon>Agaricomycetidae</taxon>
        <taxon>Agaricales</taxon>
        <taxon>Marasmiineae</taxon>
        <taxon>Mycenaceae</taxon>
        <taxon>Mycena</taxon>
    </lineage>
</organism>
<proteinExistence type="predicted"/>
<feature type="compositionally biased region" description="Low complexity" evidence="1">
    <location>
        <begin position="1"/>
        <end position="15"/>
    </location>
</feature>
<evidence type="ECO:0000313" key="3">
    <source>
        <dbReference type="Proteomes" id="UP001215598"/>
    </source>
</evidence>
<dbReference type="AlphaFoldDB" id="A0AAD7MWG5"/>
<protein>
    <submittedName>
        <fullName evidence="2">Uncharacterized protein</fullName>
    </submittedName>
</protein>
<gene>
    <name evidence="2" type="ORF">B0H16DRAFT_1732229</name>
</gene>
<evidence type="ECO:0000313" key="2">
    <source>
        <dbReference type="EMBL" id="KAJ7733676.1"/>
    </source>
</evidence>
<evidence type="ECO:0000256" key="1">
    <source>
        <dbReference type="SAM" id="MobiDB-lite"/>
    </source>
</evidence>
<name>A0AAD7MWG5_9AGAR</name>
<reference evidence="2" key="1">
    <citation type="submission" date="2023-03" db="EMBL/GenBank/DDBJ databases">
        <title>Massive genome expansion in bonnet fungi (Mycena s.s.) driven by repeated elements and novel gene families across ecological guilds.</title>
        <authorList>
            <consortium name="Lawrence Berkeley National Laboratory"/>
            <person name="Harder C.B."/>
            <person name="Miyauchi S."/>
            <person name="Viragh M."/>
            <person name="Kuo A."/>
            <person name="Thoen E."/>
            <person name="Andreopoulos B."/>
            <person name="Lu D."/>
            <person name="Skrede I."/>
            <person name="Drula E."/>
            <person name="Henrissat B."/>
            <person name="Morin E."/>
            <person name="Kohler A."/>
            <person name="Barry K."/>
            <person name="LaButti K."/>
            <person name="Morin E."/>
            <person name="Salamov A."/>
            <person name="Lipzen A."/>
            <person name="Mereny Z."/>
            <person name="Hegedus B."/>
            <person name="Baldrian P."/>
            <person name="Stursova M."/>
            <person name="Weitz H."/>
            <person name="Taylor A."/>
            <person name="Grigoriev I.V."/>
            <person name="Nagy L.G."/>
            <person name="Martin F."/>
            <person name="Kauserud H."/>
        </authorList>
    </citation>
    <scope>NUCLEOTIDE SEQUENCE</scope>
    <source>
        <strain evidence="2">CBHHK182m</strain>
    </source>
</reference>
<feature type="region of interest" description="Disordered" evidence="1">
    <location>
        <begin position="1"/>
        <end position="23"/>
    </location>
</feature>
<accession>A0AAD7MWG5</accession>
<dbReference type="EMBL" id="JARKIB010000137">
    <property type="protein sequence ID" value="KAJ7733676.1"/>
    <property type="molecule type" value="Genomic_DNA"/>
</dbReference>